<dbReference type="PANTHER" id="PTHR22893:SF91">
    <property type="entry name" value="NADPH DEHYDROGENASE 2-RELATED"/>
    <property type="match status" value="1"/>
</dbReference>
<evidence type="ECO:0000313" key="3">
    <source>
        <dbReference type="Proteomes" id="UP000273044"/>
    </source>
</evidence>
<dbReference type="InterPro" id="IPR001155">
    <property type="entry name" value="OxRdtase_FMN_N"/>
</dbReference>
<dbReference type="InterPro" id="IPR013785">
    <property type="entry name" value="Aldolase_TIM"/>
</dbReference>
<keyword evidence="3" id="KW-1185">Reference proteome</keyword>
<dbReference type="InterPro" id="IPR045247">
    <property type="entry name" value="Oye-like"/>
</dbReference>
<dbReference type="GO" id="GO:0016491">
    <property type="term" value="F:oxidoreductase activity"/>
    <property type="evidence" value="ECO:0007669"/>
    <property type="project" value="UniProtKB-KW"/>
</dbReference>
<feature type="domain" description="NADH:flavin oxidoreductase/NADH oxidase N-terminal" evidence="1">
    <location>
        <begin position="2"/>
        <end position="333"/>
    </location>
</feature>
<name>A0A448MUT2_9ACTN</name>
<accession>A0A448MUT2</accession>
<evidence type="ECO:0000259" key="1">
    <source>
        <dbReference type="Pfam" id="PF00724"/>
    </source>
</evidence>
<dbReference type="RefSeq" id="WP_061787377.1">
    <property type="nucleotide sequence ID" value="NZ_LR134406.1"/>
</dbReference>
<dbReference type="GeneID" id="64405672"/>
<dbReference type="EC" id="1.-.-.-" evidence="2"/>
<keyword evidence="2" id="KW-0560">Oxidoreductase</keyword>
<organism evidence="2 3">
    <name type="scientific">Arachnia propionica</name>
    <dbReference type="NCBI Taxonomy" id="1750"/>
    <lineage>
        <taxon>Bacteria</taxon>
        <taxon>Bacillati</taxon>
        <taxon>Actinomycetota</taxon>
        <taxon>Actinomycetes</taxon>
        <taxon>Propionibacteriales</taxon>
        <taxon>Propionibacteriaceae</taxon>
        <taxon>Arachnia</taxon>
    </lineage>
</organism>
<gene>
    <name evidence="2" type="primary">nemA</name>
    <name evidence="2" type="ORF">NCTC12967_00169</name>
</gene>
<dbReference type="AlphaFoldDB" id="A0A448MUT2"/>
<dbReference type="PANTHER" id="PTHR22893">
    <property type="entry name" value="NADH OXIDOREDUCTASE-RELATED"/>
    <property type="match status" value="1"/>
</dbReference>
<dbReference type="Pfam" id="PF00724">
    <property type="entry name" value="Oxidored_FMN"/>
    <property type="match status" value="1"/>
</dbReference>
<protein>
    <submittedName>
        <fullName evidence="2">N-ethylmaleimide reductase</fullName>
        <ecNumber evidence="2">1.-.-.-</ecNumber>
    </submittedName>
</protein>
<sequence>MDLFSPCDLGPYRLRNRLVMAPMTRLRCGRDGVPGDMVAEYYAQRASMGLIVTEGAFPELAARTWLGQPGIETAGQAAGWRKVADAVHARGGIIVMQIMHAGRLSHPTINGTGRVVSASDTTAPGYTHNLSGRVDYVPAKPLTGPEIERIIESWARAARNAVDAGMDGVQIHGANGYLIHQFLAFNTNMRDDEWGGDPHRRARLAVEVTRAVAAEIGGQRTSIRLSPEHNIQGIEETDPADVEATYQHLAREIAPLGLGFVDILHSDPGNELVQGIRRTIGAPLVVNRGFGAVTDREEAAALVADGVAEAVGVGRPALANPDLVERWRTGAPENAPIQETIYGGGASGYTDYPTLQG</sequence>
<evidence type="ECO:0000313" key="2">
    <source>
        <dbReference type="EMBL" id="VEH68907.1"/>
    </source>
</evidence>
<proteinExistence type="predicted"/>
<dbReference type="Proteomes" id="UP000273044">
    <property type="component" value="Chromosome"/>
</dbReference>
<reference evidence="2 3" key="1">
    <citation type="submission" date="2018-12" db="EMBL/GenBank/DDBJ databases">
        <authorList>
            <consortium name="Pathogen Informatics"/>
        </authorList>
    </citation>
    <scope>NUCLEOTIDE SEQUENCE [LARGE SCALE GENOMIC DNA]</scope>
    <source>
        <strain evidence="2 3">NCTC12967</strain>
    </source>
</reference>
<dbReference type="EMBL" id="LR134406">
    <property type="protein sequence ID" value="VEH68907.1"/>
    <property type="molecule type" value="Genomic_DNA"/>
</dbReference>
<dbReference type="SUPFAM" id="SSF51395">
    <property type="entry name" value="FMN-linked oxidoreductases"/>
    <property type="match status" value="1"/>
</dbReference>
<dbReference type="GO" id="GO:0005829">
    <property type="term" value="C:cytosol"/>
    <property type="evidence" value="ECO:0007669"/>
    <property type="project" value="TreeGrafter"/>
</dbReference>
<dbReference type="Gene3D" id="3.20.20.70">
    <property type="entry name" value="Aldolase class I"/>
    <property type="match status" value="1"/>
</dbReference>
<dbReference type="GO" id="GO:0010181">
    <property type="term" value="F:FMN binding"/>
    <property type="evidence" value="ECO:0007669"/>
    <property type="project" value="InterPro"/>
</dbReference>
<dbReference type="CDD" id="cd02933">
    <property type="entry name" value="OYE_like_FMN"/>
    <property type="match status" value="1"/>
</dbReference>